<evidence type="ECO:0000256" key="4">
    <source>
        <dbReference type="ARBA" id="ARBA00013204"/>
    </source>
</evidence>
<proteinExistence type="inferred from homology"/>
<organism evidence="11 12">
    <name type="scientific">Ruficoccus amylovorans</name>
    <dbReference type="NCBI Taxonomy" id="1804625"/>
    <lineage>
        <taxon>Bacteria</taxon>
        <taxon>Pseudomonadati</taxon>
        <taxon>Verrucomicrobiota</taxon>
        <taxon>Opitutia</taxon>
        <taxon>Puniceicoccales</taxon>
        <taxon>Cerasicoccaceae</taxon>
        <taxon>Ruficoccus</taxon>
    </lineage>
</organism>
<dbReference type="PANTHER" id="PTHR35524">
    <property type="entry name" value="ALPHA-ACETOLACTATE DECARBOXYLASE"/>
    <property type="match status" value="1"/>
</dbReference>
<evidence type="ECO:0000256" key="5">
    <source>
        <dbReference type="ARBA" id="ARBA00020164"/>
    </source>
</evidence>
<gene>
    <name evidence="11" type="primary">budA</name>
    <name evidence="11" type="ORF">H5P28_07495</name>
</gene>
<keyword evidence="6 9" id="KW-0210">Decarboxylase</keyword>
<protein>
    <recommendedName>
        <fullName evidence="5 9">Alpha-acetolactate decarboxylase</fullName>
        <ecNumber evidence="4 9">4.1.1.5</ecNumber>
    </recommendedName>
</protein>
<keyword evidence="7 9" id="KW-0005">Acetoin biosynthesis</keyword>
<evidence type="ECO:0000256" key="3">
    <source>
        <dbReference type="ARBA" id="ARBA00007106"/>
    </source>
</evidence>
<evidence type="ECO:0000313" key="11">
    <source>
        <dbReference type="EMBL" id="MBC2594105.1"/>
    </source>
</evidence>
<dbReference type="GO" id="GO:0045151">
    <property type="term" value="P:acetoin biosynthetic process"/>
    <property type="evidence" value="ECO:0007669"/>
    <property type="project" value="UniProtKB-UniRule"/>
</dbReference>
<dbReference type="PANTHER" id="PTHR35524:SF1">
    <property type="entry name" value="ALPHA-ACETOLACTATE DECARBOXYLASE"/>
    <property type="match status" value="1"/>
</dbReference>
<dbReference type="UniPathway" id="UPA00626">
    <property type="reaction ID" value="UER00678"/>
</dbReference>
<dbReference type="PIRSF" id="PIRSF001332">
    <property type="entry name" value="Acetolac_decarb"/>
    <property type="match status" value="1"/>
</dbReference>
<dbReference type="NCBIfam" id="TIGR01252">
    <property type="entry name" value="acetolac_decarb"/>
    <property type="match status" value="1"/>
</dbReference>
<comment type="caution">
    <text evidence="11">The sequence shown here is derived from an EMBL/GenBank/DDBJ whole genome shotgun (WGS) entry which is preliminary data.</text>
</comment>
<comment type="pathway">
    <text evidence="2 9">Polyol metabolism; (R,R)-butane-2,3-diol biosynthesis; (R,R)-butane-2,3-diol from pyruvate: step 2/3.</text>
</comment>
<comment type="similarity">
    <text evidence="3 9">Belongs to the alpha-acetolactate decarboxylase family.</text>
</comment>
<evidence type="ECO:0000256" key="6">
    <source>
        <dbReference type="ARBA" id="ARBA00022793"/>
    </source>
</evidence>
<sequence>MKALLALAFLLNISPFQEAEMTQYSTIDAFLSGVYTGELTVGELRQHGDFGIGTFDYIDGELFMLNGEVFQIPALGNAHKAADEMTIPFASFCTFKPTKTAGLNGPADAKAVRQMIEQRMFSRTNIFYAVKIDGTFSEVVARAPRKLSSPNAAISEITDKQSVFTFQNIEGTMIGFWCPKYINGINVGGWHMHFLSRDKTRGGHVLDYKIGQVDVAVMDMMNFKVILPREASYYQADLNLDRAEIRTRLETSGYGPRQHE</sequence>
<evidence type="ECO:0000256" key="7">
    <source>
        <dbReference type="ARBA" id="ARBA00023061"/>
    </source>
</evidence>
<dbReference type="Pfam" id="PF03306">
    <property type="entry name" value="AAL_decarboxy"/>
    <property type="match status" value="1"/>
</dbReference>
<keyword evidence="10" id="KW-0732">Signal</keyword>
<dbReference type="CDD" id="cd17299">
    <property type="entry name" value="acetolactate_decarboxylase"/>
    <property type="match status" value="1"/>
</dbReference>
<feature type="chain" id="PRO_5032696168" description="Alpha-acetolactate decarboxylase" evidence="10">
    <location>
        <begin position="20"/>
        <end position="260"/>
    </location>
</feature>
<evidence type="ECO:0000256" key="8">
    <source>
        <dbReference type="ARBA" id="ARBA00023239"/>
    </source>
</evidence>
<keyword evidence="8 9" id="KW-0456">Lyase</keyword>
<dbReference type="EMBL" id="JACHVB010000020">
    <property type="protein sequence ID" value="MBC2594105.1"/>
    <property type="molecule type" value="Genomic_DNA"/>
</dbReference>
<evidence type="ECO:0000256" key="10">
    <source>
        <dbReference type="SAM" id="SignalP"/>
    </source>
</evidence>
<evidence type="ECO:0000313" key="12">
    <source>
        <dbReference type="Proteomes" id="UP000546464"/>
    </source>
</evidence>
<evidence type="ECO:0000256" key="2">
    <source>
        <dbReference type="ARBA" id="ARBA00005170"/>
    </source>
</evidence>
<dbReference type="AlphaFoldDB" id="A0A842HC93"/>
<reference evidence="11 12" key="1">
    <citation type="submission" date="2020-07" db="EMBL/GenBank/DDBJ databases">
        <authorList>
            <person name="Feng X."/>
        </authorList>
    </citation>
    <scope>NUCLEOTIDE SEQUENCE [LARGE SCALE GENOMIC DNA]</scope>
    <source>
        <strain evidence="11 12">JCM31066</strain>
    </source>
</reference>
<evidence type="ECO:0000256" key="9">
    <source>
        <dbReference type="PIRNR" id="PIRNR001332"/>
    </source>
</evidence>
<keyword evidence="12" id="KW-1185">Reference proteome</keyword>
<dbReference type="Gene3D" id="3.30.1330.80">
    <property type="entry name" value="Hypothetical protein, similar to alpha- acetolactate decarboxylase, domain 2"/>
    <property type="match status" value="2"/>
</dbReference>
<dbReference type="SUPFAM" id="SSF117856">
    <property type="entry name" value="AF0104/ALDC/Ptd012-like"/>
    <property type="match status" value="1"/>
</dbReference>
<dbReference type="InterPro" id="IPR005128">
    <property type="entry name" value="Acetolactate_a_deCO2ase"/>
</dbReference>
<evidence type="ECO:0000256" key="1">
    <source>
        <dbReference type="ARBA" id="ARBA00001784"/>
    </source>
</evidence>
<dbReference type="GO" id="GO:0047605">
    <property type="term" value="F:acetolactate decarboxylase activity"/>
    <property type="evidence" value="ECO:0007669"/>
    <property type="project" value="UniProtKB-UniRule"/>
</dbReference>
<feature type="signal peptide" evidence="10">
    <location>
        <begin position="1"/>
        <end position="19"/>
    </location>
</feature>
<accession>A0A842HC93</accession>
<name>A0A842HC93_9BACT</name>
<dbReference type="RefSeq" id="WP_185675087.1">
    <property type="nucleotide sequence ID" value="NZ_JACHVB010000020.1"/>
</dbReference>
<dbReference type="EC" id="4.1.1.5" evidence="4 9"/>
<dbReference type="Proteomes" id="UP000546464">
    <property type="component" value="Unassembled WGS sequence"/>
</dbReference>
<comment type="catalytic activity">
    <reaction evidence="1 9">
        <text>(2S)-2-acetolactate + H(+) = (R)-acetoin + CO2</text>
        <dbReference type="Rhea" id="RHEA:21580"/>
        <dbReference type="ChEBI" id="CHEBI:15378"/>
        <dbReference type="ChEBI" id="CHEBI:15686"/>
        <dbReference type="ChEBI" id="CHEBI:16526"/>
        <dbReference type="ChEBI" id="CHEBI:58476"/>
        <dbReference type="EC" id="4.1.1.5"/>
    </reaction>
</comment>